<protein>
    <recommendedName>
        <fullName evidence="2">Trichome birefringence-like C-terminal domain-containing protein</fullName>
    </recommendedName>
</protein>
<comment type="similarity">
    <text evidence="1">Belongs to the PC-esterase family. TBL subfamily.</text>
</comment>
<evidence type="ECO:0000313" key="3">
    <source>
        <dbReference type="EMBL" id="KAF9619053.1"/>
    </source>
</evidence>
<proteinExistence type="inferred from homology"/>
<organism evidence="3 4">
    <name type="scientific">Coptis chinensis</name>
    <dbReference type="NCBI Taxonomy" id="261450"/>
    <lineage>
        <taxon>Eukaryota</taxon>
        <taxon>Viridiplantae</taxon>
        <taxon>Streptophyta</taxon>
        <taxon>Embryophyta</taxon>
        <taxon>Tracheophyta</taxon>
        <taxon>Spermatophyta</taxon>
        <taxon>Magnoliopsida</taxon>
        <taxon>Ranunculales</taxon>
        <taxon>Ranunculaceae</taxon>
        <taxon>Coptidoideae</taxon>
        <taxon>Coptis</taxon>
    </lineage>
</organism>
<evidence type="ECO:0000259" key="2">
    <source>
        <dbReference type="Pfam" id="PF13839"/>
    </source>
</evidence>
<dbReference type="Proteomes" id="UP000631114">
    <property type="component" value="Unassembled WGS sequence"/>
</dbReference>
<evidence type="ECO:0000313" key="4">
    <source>
        <dbReference type="Proteomes" id="UP000631114"/>
    </source>
</evidence>
<reference evidence="3 4" key="1">
    <citation type="submission" date="2020-10" db="EMBL/GenBank/DDBJ databases">
        <title>The Coptis chinensis genome and diversification of protoberbering-type alkaloids.</title>
        <authorList>
            <person name="Wang B."/>
            <person name="Shu S."/>
            <person name="Song C."/>
            <person name="Liu Y."/>
        </authorList>
    </citation>
    <scope>NUCLEOTIDE SEQUENCE [LARGE SCALE GENOMIC DNA]</scope>
    <source>
        <strain evidence="3">HL-2020</strain>
        <tissue evidence="3">Leaf</tissue>
    </source>
</reference>
<dbReference type="EMBL" id="JADFTS010000002">
    <property type="protein sequence ID" value="KAF9619053.1"/>
    <property type="molecule type" value="Genomic_DNA"/>
</dbReference>
<dbReference type="AlphaFoldDB" id="A0A835IM23"/>
<comment type="caution">
    <text evidence="3">The sequence shown here is derived from an EMBL/GenBank/DDBJ whole genome shotgun (WGS) entry which is preliminary data.</text>
</comment>
<sequence length="173" mass="20036">MFEWRPFRSPSPMISRKRSLSRDDEVVIHKMKVPVILLNVTRLTKLRKDGHPSIYGKNVTDGRKVSTRYVVQYYVAYVFDVQIYSDLIKLPELRAKSTGDSWKSILYSPRGISWGLQPKPGDVRSLWGYSLHSSRWDATILGKTKLRIFNSIRAANLRFPSILGITYLHLPRT</sequence>
<dbReference type="OrthoDB" id="630188at2759"/>
<gene>
    <name evidence="3" type="ORF">IFM89_004411</name>
</gene>
<feature type="domain" description="Trichome birefringence-like C-terminal" evidence="2">
    <location>
        <begin position="24"/>
        <end position="60"/>
    </location>
</feature>
<dbReference type="InterPro" id="IPR026057">
    <property type="entry name" value="TBL_C"/>
</dbReference>
<keyword evidence="4" id="KW-1185">Reference proteome</keyword>
<accession>A0A835IM23</accession>
<evidence type="ECO:0000256" key="1">
    <source>
        <dbReference type="ARBA" id="ARBA00007727"/>
    </source>
</evidence>
<dbReference type="GO" id="GO:0016740">
    <property type="term" value="F:transferase activity"/>
    <property type="evidence" value="ECO:0007669"/>
    <property type="project" value="InterPro"/>
</dbReference>
<name>A0A835IM23_9MAGN</name>
<dbReference type="Pfam" id="PF13839">
    <property type="entry name" value="PC-Esterase"/>
    <property type="match status" value="1"/>
</dbReference>